<gene>
    <name evidence="4" type="ORF">OH76DRAFT_1403677</name>
</gene>
<evidence type="ECO:0000256" key="3">
    <source>
        <dbReference type="RuleBase" id="RU000363"/>
    </source>
</evidence>
<dbReference type="PANTHER" id="PTHR43976:SF16">
    <property type="entry name" value="SHORT-CHAIN DEHYDROGENASE_REDUCTASE FAMILY PROTEIN"/>
    <property type="match status" value="1"/>
</dbReference>
<proteinExistence type="inferred from homology"/>
<dbReference type="GO" id="GO:0016491">
    <property type="term" value="F:oxidoreductase activity"/>
    <property type="evidence" value="ECO:0007669"/>
    <property type="project" value="UniProtKB-KW"/>
</dbReference>
<dbReference type="OrthoDB" id="1274115at2759"/>
<organism evidence="4 5">
    <name type="scientific">Lentinus brumalis</name>
    <dbReference type="NCBI Taxonomy" id="2498619"/>
    <lineage>
        <taxon>Eukaryota</taxon>
        <taxon>Fungi</taxon>
        <taxon>Dikarya</taxon>
        <taxon>Basidiomycota</taxon>
        <taxon>Agaricomycotina</taxon>
        <taxon>Agaricomycetes</taxon>
        <taxon>Polyporales</taxon>
        <taxon>Polyporaceae</taxon>
        <taxon>Lentinus</taxon>
    </lineage>
</organism>
<keyword evidence="2" id="KW-0560">Oxidoreductase</keyword>
<dbReference type="STRING" id="139420.A0A371DA86"/>
<evidence type="ECO:0000313" key="4">
    <source>
        <dbReference type="EMBL" id="RDX49449.1"/>
    </source>
</evidence>
<evidence type="ECO:0000313" key="5">
    <source>
        <dbReference type="Proteomes" id="UP000256964"/>
    </source>
</evidence>
<accession>A0A371DA86</accession>
<dbReference type="Gene3D" id="3.40.50.720">
    <property type="entry name" value="NAD(P)-binding Rossmann-like Domain"/>
    <property type="match status" value="1"/>
</dbReference>
<dbReference type="EMBL" id="KZ857405">
    <property type="protein sequence ID" value="RDX49449.1"/>
    <property type="molecule type" value="Genomic_DNA"/>
</dbReference>
<reference evidence="4 5" key="1">
    <citation type="journal article" date="2018" name="Biotechnol. Biofuels">
        <title>Integrative visual omics of the white-rot fungus Polyporus brumalis exposes the biotechnological potential of its oxidative enzymes for delignifying raw plant biomass.</title>
        <authorList>
            <person name="Miyauchi S."/>
            <person name="Rancon A."/>
            <person name="Drula E."/>
            <person name="Hage H."/>
            <person name="Chaduli D."/>
            <person name="Favel A."/>
            <person name="Grisel S."/>
            <person name="Henrissat B."/>
            <person name="Herpoel-Gimbert I."/>
            <person name="Ruiz-Duenas F.J."/>
            <person name="Chevret D."/>
            <person name="Hainaut M."/>
            <person name="Lin J."/>
            <person name="Wang M."/>
            <person name="Pangilinan J."/>
            <person name="Lipzen A."/>
            <person name="Lesage-Meessen L."/>
            <person name="Navarro D."/>
            <person name="Riley R."/>
            <person name="Grigoriev I.V."/>
            <person name="Zhou S."/>
            <person name="Raouche S."/>
            <person name="Rosso M.N."/>
        </authorList>
    </citation>
    <scope>NUCLEOTIDE SEQUENCE [LARGE SCALE GENOMIC DNA]</scope>
    <source>
        <strain evidence="4 5">BRFM 1820</strain>
    </source>
</reference>
<sequence>MQLVWFITGASSGLGFALTQRILARGDRVVATARNPGALDALLSHPDTDKSRIHVLKLDITAPFVTLQETAHQAVEKWGRVDVLVNNAGIGGEVGASEELGVDWLMHVMKTNYAGTVNVTNALLPHMRSQRAGTVVLLGSRSAYRNEFLGPVAYAASKAAVHSYGETLSAEVAPFNIRVTVVVPGTFDTPLAHPIIGTPIADYDSARAVLRQRVEAAKNMPNKGDPVKGMDALMDAVRGEGRAAGKAGLPLWLFLGSDCIADVKGRADRLTGVAEEWAAVGSGLGTEDPPAA</sequence>
<dbReference type="PRINTS" id="PR00081">
    <property type="entry name" value="GDHRDH"/>
</dbReference>
<evidence type="ECO:0000256" key="1">
    <source>
        <dbReference type="ARBA" id="ARBA00006484"/>
    </source>
</evidence>
<protein>
    <submittedName>
        <fullName evidence="4">NAD-P-binding protein</fullName>
    </submittedName>
</protein>
<dbReference type="InterPro" id="IPR051911">
    <property type="entry name" value="SDR_oxidoreductase"/>
</dbReference>
<name>A0A371DA86_9APHY</name>
<dbReference type="InterPro" id="IPR036291">
    <property type="entry name" value="NAD(P)-bd_dom_sf"/>
</dbReference>
<comment type="similarity">
    <text evidence="1 3">Belongs to the short-chain dehydrogenases/reductases (SDR) family.</text>
</comment>
<dbReference type="Proteomes" id="UP000256964">
    <property type="component" value="Unassembled WGS sequence"/>
</dbReference>
<keyword evidence="5" id="KW-1185">Reference proteome</keyword>
<dbReference type="InterPro" id="IPR002347">
    <property type="entry name" value="SDR_fam"/>
</dbReference>
<dbReference type="AlphaFoldDB" id="A0A371DA86"/>
<dbReference type="PRINTS" id="PR00080">
    <property type="entry name" value="SDRFAMILY"/>
</dbReference>
<dbReference type="Pfam" id="PF00106">
    <property type="entry name" value="adh_short"/>
    <property type="match status" value="1"/>
</dbReference>
<evidence type="ECO:0000256" key="2">
    <source>
        <dbReference type="ARBA" id="ARBA00023002"/>
    </source>
</evidence>
<dbReference type="SUPFAM" id="SSF51735">
    <property type="entry name" value="NAD(P)-binding Rossmann-fold domains"/>
    <property type="match status" value="1"/>
</dbReference>
<dbReference type="PANTHER" id="PTHR43976">
    <property type="entry name" value="SHORT CHAIN DEHYDROGENASE"/>
    <property type="match status" value="1"/>
</dbReference>